<accession>A0A385JN28</accession>
<keyword evidence="1" id="KW-1133">Transmembrane helix</keyword>
<feature type="domain" description="Glycosyltransferase 2-like" evidence="2">
    <location>
        <begin position="4"/>
        <end position="157"/>
    </location>
</feature>
<dbReference type="InterPro" id="IPR001173">
    <property type="entry name" value="Glyco_trans_2-like"/>
</dbReference>
<sequence length="322" mass="37780">MLFSVIIPCFNAANYICDCLEELLKQTKDDTEIILIDDGSSDNTLSIINSYKENKQIKIIENKINMGVSFSRNKGIEHATGKFILFLDSDDKYINGLFDYLRETAYNNSNIDIISFSFLRKGGRYKKETLYSCTKLDKKIFNNSLFFKNFCTKKINQSICSAAFSRQLILKNKIYFDLNTTIGEDVEFQINSIICAKRIYYTSNIFFIYNYNESSVTNAKLAHKHLSFFNIYSRLKKIMLNKGMKKQIHFLTFYYTYSFFYLLSIALKSNDIELTEKIISHDKIINEKSYFNILNIKTVMTFFMRFIYKKNKNLAITLLKII</sequence>
<dbReference type="AlphaFoldDB" id="A0A385JN28"/>
<reference evidence="3" key="1">
    <citation type="journal article" date="2017" name="PLoS ONE">
        <title>Genetic diversity of the O antigens of Proteus species and the development of a suspension array for molecular serotyping.</title>
        <authorList>
            <person name="Yu X."/>
            <person name="Torzewska A."/>
            <person name="Zhang X."/>
            <person name="Yin Z."/>
            <person name="Drzewiecka D."/>
            <person name="Cao H."/>
            <person name="Liu B."/>
            <person name="Knirel Y.A."/>
            <person name="Rozalski A."/>
            <person name="Wang L."/>
        </authorList>
    </citation>
    <scope>NUCLEOTIDE SEQUENCE</scope>
    <source>
        <strain evidence="3">PrK 67/57</strain>
    </source>
</reference>
<keyword evidence="1" id="KW-0472">Membrane</keyword>
<dbReference type="EMBL" id="KY710713">
    <property type="protein sequence ID" value="AXY99744.1"/>
    <property type="molecule type" value="Genomic_DNA"/>
</dbReference>
<dbReference type="RefSeq" id="WP_063108761.1">
    <property type="nucleotide sequence ID" value="NZ_CAXOLK010000007.1"/>
</dbReference>
<dbReference type="PANTHER" id="PTHR22916:SF3">
    <property type="entry name" value="UDP-GLCNAC:BETAGAL BETA-1,3-N-ACETYLGLUCOSAMINYLTRANSFERASE-LIKE PROTEIN 1"/>
    <property type="match status" value="1"/>
</dbReference>
<dbReference type="CDD" id="cd00761">
    <property type="entry name" value="Glyco_tranf_GTA_type"/>
    <property type="match status" value="1"/>
</dbReference>
<proteinExistence type="predicted"/>
<dbReference type="Pfam" id="PF00535">
    <property type="entry name" value="Glycos_transf_2"/>
    <property type="match status" value="1"/>
</dbReference>
<evidence type="ECO:0000256" key="1">
    <source>
        <dbReference type="SAM" id="Phobius"/>
    </source>
</evidence>
<dbReference type="GO" id="GO:0016758">
    <property type="term" value="F:hexosyltransferase activity"/>
    <property type="evidence" value="ECO:0007669"/>
    <property type="project" value="UniProtKB-ARBA"/>
</dbReference>
<organism evidence="3">
    <name type="scientific">Proteus mirabilis</name>
    <dbReference type="NCBI Taxonomy" id="584"/>
    <lineage>
        <taxon>Bacteria</taxon>
        <taxon>Pseudomonadati</taxon>
        <taxon>Pseudomonadota</taxon>
        <taxon>Gammaproteobacteria</taxon>
        <taxon>Enterobacterales</taxon>
        <taxon>Morganellaceae</taxon>
        <taxon>Proteus</taxon>
    </lineage>
</organism>
<feature type="transmembrane region" description="Helical" evidence="1">
    <location>
        <begin position="248"/>
        <end position="269"/>
    </location>
</feature>
<dbReference type="SUPFAM" id="SSF53448">
    <property type="entry name" value="Nucleotide-diphospho-sugar transferases"/>
    <property type="match status" value="1"/>
</dbReference>
<name>A0A385JN28_PROMI</name>
<evidence type="ECO:0000313" key="3">
    <source>
        <dbReference type="EMBL" id="AXY99744.1"/>
    </source>
</evidence>
<evidence type="ECO:0000259" key="2">
    <source>
        <dbReference type="Pfam" id="PF00535"/>
    </source>
</evidence>
<protein>
    <submittedName>
        <fullName evidence="3">Gt4</fullName>
    </submittedName>
</protein>
<dbReference type="Gene3D" id="3.90.550.10">
    <property type="entry name" value="Spore Coat Polysaccharide Biosynthesis Protein SpsA, Chain A"/>
    <property type="match status" value="1"/>
</dbReference>
<dbReference type="PANTHER" id="PTHR22916">
    <property type="entry name" value="GLYCOSYLTRANSFERASE"/>
    <property type="match status" value="1"/>
</dbReference>
<keyword evidence="1" id="KW-0812">Transmembrane</keyword>
<dbReference type="InterPro" id="IPR029044">
    <property type="entry name" value="Nucleotide-diphossugar_trans"/>
</dbReference>